<dbReference type="InterPro" id="IPR005817">
    <property type="entry name" value="Wnt"/>
</dbReference>
<dbReference type="Proteomes" id="UP000299102">
    <property type="component" value="Unassembled WGS sequence"/>
</dbReference>
<evidence type="ECO:0000256" key="1">
    <source>
        <dbReference type="ARBA" id="ARBA00004498"/>
    </source>
</evidence>
<organism evidence="9 10">
    <name type="scientific">Eumeta variegata</name>
    <name type="common">Bagworm moth</name>
    <name type="synonym">Eumeta japonica</name>
    <dbReference type="NCBI Taxonomy" id="151549"/>
    <lineage>
        <taxon>Eukaryota</taxon>
        <taxon>Metazoa</taxon>
        <taxon>Ecdysozoa</taxon>
        <taxon>Arthropoda</taxon>
        <taxon>Hexapoda</taxon>
        <taxon>Insecta</taxon>
        <taxon>Pterygota</taxon>
        <taxon>Neoptera</taxon>
        <taxon>Endopterygota</taxon>
        <taxon>Lepidoptera</taxon>
        <taxon>Glossata</taxon>
        <taxon>Ditrysia</taxon>
        <taxon>Tineoidea</taxon>
        <taxon>Psychidae</taxon>
        <taxon>Oiketicinae</taxon>
        <taxon>Eumeta</taxon>
    </lineage>
</organism>
<comment type="similarity">
    <text evidence="2 8">Belongs to the Wnt family.</text>
</comment>
<protein>
    <recommendedName>
        <fullName evidence="8">Protein Wnt</fullName>
    </recommendedName>
</protein>
<keyword evidence="7" id="KW-1015">Disulfide bond</keyword>
<keyword evidence="6 8" id="KW-0879">Wnt signaling pathway</keyword>
<dbReference type="OrthoDB" id="7445603at2759"/>
<dbReference type="Pfam" id="PF00110">
    <property type="entry name" value="wnt"/>
    <property type="match status" value="1"/>
</dbReference>
<evidence type="ECO:0000256" key="3">
    <source>
        <dbReference type="ARBA" id="ARBA00022473"/>
    </source>
</evidence>
<accession>A0A4C1X9T6</accession>
<evidence type="ECO:0000313" key="9">
    <source>
        <dbReference type="EMBL" id="GBP59652.1"/>
    </source>
</evidence>
<evidence type="ECO:0000256" key="6">
    <source>
        <dbReference type="ARBA" id="ARBA00022687"/>
    </source>
</evidence>
<reference evidence="9 10" key="1">
    <citation type="journal article" date="2019" name="Commun. Biol.">
        <title>The bagworm genome reveals a unique fibroin gene that provides high tensile strength.</title>
        <authorList>
            <person name="Kono N."/>
            <person name="Nakamura H."/>
            <person name="Ohtoshi R."/>
            <person name="Tomita M."/>
            <person name="Numata K."/>
            <person name="Arakawa K."/>
        </authorList>
    </citation>
    <scope>NUCLEOTIDE SEQUENCE [LARGE SCALE GENOMIC DNA]</scope>
</reference>
<evidence type="ECO:0000256" key="5">
    <source>
        <dbReference type="ARBA" id="ARBA00022530"/>
    </source>
</evidence>
<dbReference type="STRING" id="151549.A0A4C1X9T6"/>
<evidence type="ECO:0000256" key="7">
    <source>
        <dbReference type="ARBA" id="ARBA00023157"/>
    </source>
</evidence>
<evidence type="ECO:0000256" key="4">
    <source>
        <dbReference type="ARBA" id="ARBA00022525"/>
    </source>
</evidence>
<comment type="subcellular location">
    <subcellularLocation>
        <location evidence="1 8">Secreted</location>
        <location evidence="1 8">Extracellular space</location>
        <location evidence="1 8">Extracellular matrix</location>
    </subcellularLocation>
</comment>
<proteinExistence type="inferred from homology"/>
<keyword evidence="4" id="KW-0964">Secreted</keyword>
<dbReference type="GO" id="GO:0005102">
    <property type="term" value="F:signaling receptor binding"/>
    <property type="evidence" value="ECO:0007669"/>
    <property type="project" value="InterPro"/>
</dbReference>
<comment type="function">
    <text evidence="8">Ligand for members of the frizzled family of seven transmembrane receptors.</text>
</comment>
<dbReference type="AlphaFoldDB" id="A0A4C1X9T6"/>
<dbReference type="GO" id="GO:0016055">
    <property type="term" value="P:Wnt signaling pathway"/>
    <property type="evidence" value="ECO:0007669"/>
    <property type="project" value="UniProtKB-KW"/>
</dbReference>
<sequence length="192" mass="20587">MDRIDGAVVGMSNDWTDWNEIFCVYSNASLDDFKTQLDPVGGATVGIPLKAFPSRTTALYGSTGNWTEDDCSSARRGGALVPEQARACRRQPAAMPHVAEAARHARAACLAAHRGQRWNCSTVEVAPKYTPDLLTGETRKLYSFAGHILQLPTAAGDKSGTRWELCGVRGARGARPAPLGPTLFIASRAINS</sequence>
<keyword evidence="10" id="KW-1185">Reference proteome</keyword>
<keyword evidence="5" id="KW-0272">Extracellular matrix</keyword>
<evidence type="ECO:0000313" key="10">
    <source>
        <dbReference type="Proteomes" id="UP000299102"/>
    </source>
</evidence>
<keyword evidence="3 8" id="KW-0217">Developmental protein</keyword>
<evidence type="ECO:0000256" key="8">
    <source>
        <dbReference type="RuleBase" id="RU003500"/>
    </source>
</evidence>
<evidence type="ECO:0000256" key="2">
    <source>
        <dbReference type="ARBA" id="ARBA00005683"/>
    </source>
</evidence>
<gene>
    <name evidence="9" type="primary">wnt11b-2</name>
    <name evidence="9" type="ORF">EVAR_39807_1</name>
</gene>
<comment type="caution">
    <text evidence="9">The sequence shown here is derived from an EMBL/GenBank/DDBJ whole genome shotgun (WGS) entry which is preliminary data.</text>
</comment>
<dbReference type="EMBL" id="BGZK01000767">
    <property type="protein sequence ID" value="GBP59652.1"/>
    <property type="molecule type" value="Genomic_DNA"/>
</dbReference>
<name>A0A4C1X9T6_EUMVA</name>
<dbReference type="GO" id="GO:0005576">
    <property type="term" value="C:extracellular region"/>
    <property type="evidence" value="ECO:0007669"/>
    <property type="project" value="InterPro"/>
</dbReference>